<dbReference type="Proteomes" id="UP000272464">
    <property type="component" value="Unassembled WGS sequence"/>
</dbReference>
<keyword evidence="2" id="KW-1185">Reference proteome</keyword>
<reference evidence="1 2" key="1">
    <citation type="submission" date="2018-12" db="EMBL/GenBank/DDBJ databases">
        <authorList>
            <person name="Sun L."/>
            <person name="Chen Z."/>
        </authorList>
    </citation>
    <scope>NUCLEOTIDE SEQUENCE [LARGE SCALE GENOMIC DNA]</scope>
    <source>
        <strain evidence="1 2">3-5-3</strain>
    </source>
</reference>
<dbReference type="OrthoDB" id="2678828at2"/>
<dbReference type="EMBL" id="RZNX01000002">
    <property type="protein sequence ID" value="RUT33483.1"/>
    <property type="molecule type" value="Genomic_DNA"/>
</dbReference>
<evidence type="ECO:0000313" key="2">
    <source>
        <dbReference type="Proteomes" id="UP000272464"/>
    </source>
</evidence>
<dbReference type="RefSeq" id="WP_127198597.1">
    <property type="nucleotide sequence ID" value="NZ_RZNX01000002.1"/>
</dbReference>
<accession>A0A433XHF4</accession>
<evidence type="ECO:0000313" key="1">
    <source>
        <dbReference type="EMBL" id="RUT33483.1"/>
    </source>
</evidence>
<comment type="caution">
    <text evidence="1">The sequence shown here is derived from an EMBL/GenBank/DDBJ whole genome shotgun (WGS) entry which is preliminary data.</text>
</comment>
<sequence length="145" mass="15501">MHPKRIIISGTIAVVVTISTGLHSEKIYASPLVKLISINLDKINPQLKKSQAQAELPAGDPLHAALGTSSDEELYQAVYSGQSLAQIASANQGNVQQVIDLQLAELTQQLGERLAAGNLTQEQYEAQMAELPAIVASSVHGQRYS</sequence>
<gene>
    <name evidence="1" type="ORF">EJP77_07490</name>
</gene>
<protein>
    <submittedName>
        <fullName evidence="1">SHOCT domain-containing protein</fullName>
    </submittedName>
</protein>
<dbReference type="AlphaFoldDB" id="A0A433XHF4"/>
<proteinExistence type="predicted"/>
<name>A0A433XHF4_9BACL</name>
<organism evidence="1 2">
    <name type="scientific">Paenibacillus zeisoli</name>
    <dbReference type="NCBI Taxonomy" id="2496267"/>
    <lineage>
        <taxon>Bacteria</taxon>
        <taxon>Bacillati</taxon>
        <taxon>Bacillota</taxon>
        <taxon>Bacilli</taxon>
        <taxon>Bacillales</taxon>
        <taxon>Paenibacillaceae</taxon>
        <taxon>Paenibacillus</taxon>
    </lineage>
</organism>